<dbReference type="PROSITE" id="PS50943">
    <property type="entry name" value="HTH_CROC1"/>
    <property type="match status" value="1"/>
</dbReference>
<proteinExistence type="predicted"/>
<gene>
    <name evidence="2" type="primary">83</name>
    <name evidence="2" type="ORF">SEA_STEPHIG9_83</name>
</gene>
<protein>
    <submittedName>
        <fullName evidence="2">Immunity repressor</fullName>
    </submittedName>
</protein>
<evidence type="ECO:0000313" key="3">
    <source>
        <dbReference type="Proteomes" id="UP000317263"/>
    </source>
</evidence>
<dbReference type="GO" id="GO:0003677">
    <property type="term" value="F:DNA binding"/>
    <property type="evidence" value="ECO:0007669"/>
    <property type="project" value="InterPro"/>
</dbReference>
<organism evidence="2 3">
    <name type="scientific">Mycobacterium phage Stephig9</name>
    <dbReference type="NCBI Taxonomy" id="2591224"/>
    <lineage>
        <taxon>Viruses</taxon>
        <taxon>Duplodnaviria</taxon>
        <taxon>Heunggongvirae</taxon>
        <taxon>Uroviricota</taxon>
        <taxon>Caudoviricetes</taxon>
        <taxon>Fromanvirus</taxon>
        <taxon>Fromanvirus astro</taxon>
    </lineage>
</organism>
<feature type="domain" description="HTH cro/C1-type" evidence="1">
    <location>
        <begin position="13"/>
        <end position="39"/>
    </location>
</feature>
<dbReference type="SUPFAM" id="SSF47413">
    <property type="entry name" value="lambda repressor-like DNA-binding domains"/>
    <property type="match status" value="1"/>
</dbReference>
<sequence>MTSSDTPKLSLSIVEDLKAKGFTQTEIAEMYGVTRQYVSWIKKTYGGRLTPKEMVMEHFPWKVPSVLSHASPYRRLRDHGEYIATGGVGMTEDQLKRLRSFYRKLKEENVVIEFDPSLPPQKGVSTKGGWAFRPKTPEDKDLIIRVNDHTNLTEEGRMIWRLPPVEP</sequence>
<dbReference type="EMBL" id="MK937605">
    <property type="protein sequence ID" value="QDH93029.1"/>
    <property type="molecule type" value="Genomic_DNA"/>
</dbReference>
<dbReference type="CDD" id="cd00093">
    <property type="entry name" value="HTH_XRE"/>
    <property type="match status" value="1"/>
</dbReference>
<dbReference type="Proteomes" id="UP000317263">
    <property type="component" value="Segment"/>
</dbReference>
<name>A0A514DHE2_9CAUD</name>
<accession>A0A514DHE2</accession>
<evidence type="ECO:0000313" key="2">
    <source>
        <dbReference type="EMBL" id="QDH93029.1"/>
    </source>
</evidence>
<dbReference type="InterPro" id="IPR001387">
    <property type="entry name" value="Cro/C1-type_HTH"/>
</dbReference>
<evidence type="ECO:0000259" key="1">
    <source>
        <dbReference type="PROSITE" id="PS50943"/>
    </source>
</evidence>
<reference evidence="2 3" key="1">
    <citation type="submission" date="2019-05" db="EMBL/GenBank/DDBJ databases">
        <authorList>
            <person name="Chung H.-M."/>
            <person name="Dalia R."/>
            <person name="Diaz J."/>
            <person name="Khakhina S."/>
            <person name="Lee-Soety J.Y."/>
            <person name="Lindberg H.M."/>
            <person name="Pape-Zambito D.A."/>
            <person name="Sunnen C.N."/>
            <person name="Garlena R.A."/>
            <person name="Russell D.A."/>
            <person name="Pope W.H."/>
            <person name="Jacobs-Sera D."/>
            <person name="Hatfull G.F."/>
        </authorList>
    </citation>
    <scope>NUCLEOTIDE SEQUENCE [LARGE SCALE GENOMIC DNA]</scope>
</reference>
<dbReference type="InterPro" id="IPR010982">
    <property type="entry name" value="Lambda_DNA-bd_dom_sf"/>
</dbReference>